<proteinExistence type="predicted"/>
<dbReference type="Proteomes" id="UP001302126">
    <property type="component" value="Unassembled WGS sequence"/>
</dbReference>
<organism evidence="2 3">
    <name type="scientific">Podospora australis</name>
    <dbReference type="NCBI Taxonomy" id="1536484"/>
    <lineage>
        <taxon>Eukaryota</taxon>
        <taxon>Fungi</taxon>
        <taxon>Dikarya</taxon>
        <taxon>Ascomycota</taxon>
        <taxon>Pezizomycotina</taxon>
        <taxon>Sordariomycetes</taxon>
        <taxon>Sordariomycetidae</taxon>
        <taxon>Sordariales</taxon>
        <taxon>Podosporaceae</taxon>
        <taxon>Podospora</taxon>
    </lineage>
</organism>
<reference evidence="2" key="2">
    <citation type="submission" date="2023-05" db="EMBL/GenBank/DDBJ databases">
        <authorList>
            <consortium name="Lawrence Berkeley National Laboratory"/>
            <person name="Steindorff A."/>
            <person name="Hensen N."/>
            <person name="Bonometti L."/>
            <person name="Westerberg I."/>
            <person name="Brannstrom I.O."/>
            <person name="Guillou S."/>
            <person name="Cros-Aarteil S."/>
            <person name="Calhoun S."/>
            <person name="Haridas S."/>
            <person name="Kuo A."/>
            <person name="Mondo S."/>
            <person name="Pangilinan J."/>
            <person name="Riley R."/>
            <person name="Labutti K."/>
            <person name="Andreopoulos B."/>
            <person name="Lipzen A."/>
            <person name="Chen C."/>
            <person name="Yanf M."/>
            <person name="Daum C."/>
            <person name="Ng V."/>
            <person name="Clum A."/>
            <person name="Ohm R."/>
            <person name="Martin F."/>
            <person name="Silar P."/>
            <person name="Natvig D."/>
            <person name="Lalanne C."/>
            <person name="Gautier V."/>
            <person name="Ament-Velasquez S.L."/>
            <person name="Kruys A."/>
            <person name="Hutchinson M.I."/>
            <person name="Powell A.J."/>
            <person name="Barry K."/>
            <person name="Miller A.N."/>
            <person name="Grigoriev I.V."/>
            <person name="Debuchy R."/>
            <person name="Gladieux P."/>
            <person name="Thoren M.H."/>
            <person name="Johannesson H."/>
        </authorList>
    </citation>
    <scope>NUCLEOTIDE SEQUENCE</scope>
    <source>
        <strain evidence="2">PSN309</strain>
    </source>
</reference>
<dbReference type="EMBL" id="MU864543">
    <property type="protein sequence ID" value="KAK4183513.1"/>
    <property type="molecule type" value="Genomic_DNA"/>
</dbReference>
<evidence type="ECO:0000313" key="3">
    <source>
        <dbReference type="Proteomes" id="UP001302126"/>
    </source>
</evidence>
<accession>A0AAN6WJZ1</accession>
<evidence type="ECO:0000313" key="2">
    <source>
        <dbReference type="EMBL" id="KAK4183513.1"/>
    </source>
</evidence>
<feature type="compositionally biased region" description="Basic and acidic residues" evidence="1">
    <location>
        <begin position="111"/>
        <end position="120"/>
    </location>
</feature>
<comment type="caution">
    <text evidence="2">The sequence shown here is derived from an EMBL/GenBank/DDBJ whole genome shotgun (WGS) entry which is preliminary data.</text>
</comment>
<evidence type="ECO:0000256" key="1">
    <source>
        <dbReference type="SAM" id="MobiDB-lite"/>
    </source>
</evidence>
<keyword evidence="3" id="KW-1185">Reference proteome</keyword>
<feature type="compositionally biased region" description="Acidic residues" evidence="1">
    <location>
        <begin position="121"/>
        <end position="134"/>
    </location>
</feature>
<feature type="region of interest" description="Disordered" evidence="1">
    <location>
        <begin position="105"/>
        <end position="152"/>
    </location>
</feature>
<sequence length="610" mass="68000">MPLILDATPGEILGSIVDHLDNHRDIIRFSSACKSMRQRLAHRVFHTIRFSNDARISDSALLAVHAHGSHVKVLRFVGYASKEDDSDVDGSQFWAFNPSVKDGGFGSDYSDEFRSDNDSDRDPDDNEPNDDADANEISQPPSPERPKDRDQLPPSAVTLFEASEWLLPNLETFSINFDHDYGEASEFSAHGAIFFMNHESWAQVRMREMCMTMCRLWANAYKALATGTAGPGWRTAPLPGLAMENWSPRGVTTFKTPEWKTYLSKLENFSIQVIAETLGWNCTNSMRGYVEDFANTQDFFFAHLSAVKTCKISLNWLGALTPFGMRGEGHLPLPMKISAETMPVLEHLELSNVFISSDLAGFIISHKKTLRTVILHDAHSAAAEYGECAEDRYKLSWAEFFEKLSAALDNHQRNGGLALTEFTSETVAPLSETEAKTGKFRYKSEKPAIKKVRDDMVNDPERRLFGYGDLGEENGKFIHDVRTNQASAISGKDQEAYVLFRTKLAENRERLRLLGHKEPGRAAVREEHPAAVVNENLRAKVNALQFIPGEDLFGSRPSSKLAASSAAARQAAVEGETSKPARKRAPRTKVGDEAALPTRRSSRLTKKDAE</sequence>
<feature type="region of interest" description="Disordered" evidence="1">
    <location>
        <begin position="564"/>
        <end position="610"/>
    </location>
</feature>
<name>A0AAN6WJZ1_9PEZI</name>
<protein>
    <recommendedName>
        <fullName evidence="4">F-box domain-containing protein</fullName>
    </recommendedName>
</protein>
<evidence type="ECO:0008006" key="4">
    <source>
        <dbReference type="Google" id="ProtNLM"/>
    </source>
</evidence>
<reference evidence="2" key="1">
    <citation type="journal article" date="2023" name="Mol. Phylogenet. Evol.">
        <title>Genome-scale phylogeny and comparative genomics of the fungal order Sordariales.</title>
        <authorList>
            <person name="Hensen N."/>
            <person name="Bonometti L."/>
            <person name="Westerberg I."/>
            <person name="Brannstrom I.O."/>
            <person name="Guillou S."/>
            <person name="Cros-Aarteil S."/>
            <person name="Calhoun S."/>
            <person name="Haridas S."/>
            <person name="Kuo A."/>
            <person name="Mondo S."/>
            <person name="Pangilinan J."/>
            <person name="Riley R."/>
            <person name="LaButti K."/>
            <person name="Andreopoulos B."/>
            <person name="Lipzen A."/>
            <person name="Chen C."/>
            <person name="Yan M."/>
            <person name="Daum C."/>
            <person name="Ng V."/>
            <person name="Clum A."/>
            <person name="Steindorff A."/>
            <person name="Ohm R.A."/>
            <person name="Martin F."/>
            <person name="Silar P."/>
            <person name="Natvig D.O."/>
            <person name="Lalanne C."/>
            <person name="Gautier V."/>
            <person name="Ament-Velasquez S.L."/>
            <person name="Kruys A."/>
            <person name="Hutchinson M.I."/>
            <person name="Powell A.J."/>
            <person name="Barry K."/>
            <person name="Miller A.N."/>
            <person name="Grigoriev I.V."/>
            <person name="Debuchy R."/>
            <person name="Gladieux P."/>
            <person name="Hiltunen Thoren M."/>
            <person name="Johannesson H."/>
        </authorList>
    </citation>
    <scope>NUCLEOTIDE SEQUENCE</scope>
    <source>
        <strain evidence="2">PSN309</strain>
    </source>
</reference>
<gene>
    <name evidence="2" type="ORF">QBC35DRAFT_507929</name>
</gene>
<dbReference type="AlphaFoldDB" id="A0AAN6WJZ1"/>